<accession>A0A1M6LEK5</accession>
<dbReference type="AlphaFoldDB" id="A0A1M6LEK5"/>
<dbReference type="STRING" id="169427.SAMN05192548_100577"/>
<evidence type="ECO:0000313" key="1">
    <source>
        <dbReference type="EMBL" id="SHJ69606.1"/>
    </source>
</evidence>
<sequence>MRGLTGERRTWDQSKALKRQLWSMHKAWDRSKR</sequence>
<reference evidence="1 2" key="1">
    <citation type="submission" date="2016-11" db="EMBL/GenBank/DDBJ databases">
        <authorList>
            <person name="Jaros S."/>
            <person name="Januszkiewicz K."/>
            <person name="Wedrychowicz H."/>
        </authorList>
    </citation>
    <scope>NUCLEOTIDE SEQUENCE [LARGE SCALE GENOMIC DNA]</scope>
    <source>
        <strain evidence="1 2">LMG 20594</strain>
    </source>
</reference>
<protein>
    <submittedName>
        <fullName evidence="1">Uncharacterized protein</fullName>
    </submittedName>
</protein>
<dbReference type="EMBL" id="FRAB01000005">
    <property type="protein sequence ID" value="SHJ69606.1"/>
    <property type="molecule type" value="Genomic_DNA"/>
</dbReference>
<evidence type="ECO:0000313" key="2">
    <source>
        <dbReference type="Proteomes" id="UP000184395"/>
    </source>
</evidence>
<gene>
    <name evidence="1" type="ORF">SAMN05192548_100577</name>
</gene>
<organism evidence="1 2">
    <name type="scientific">Paraburkholderia terricola</name>
    <dbReference type="NCBI Taxonomy" id="169427"/>
    <lineage>
        <taxon>Bacteria</taxon>
        <taxon>Pseudomonadati</taxon>
        <taxon>Pseudomonadota</taxon>
        <taxon>Betaproteobacteria</taxon>
        <taxon>Burkholderiales</taxon>
        <taxon>Burkholderiaceae</taxon>
        <taxon>Paraburkholderia</taxon>
    </lineage>
</organism>
<proteinExistence type="predicted"/>
<dbReference type="Proteomes" id="UP000184395">
    <property type="component" value="Unassembled WGS sequence"/>
</dbReference>
<name>A0A1M6LEK5_9BURK</name>